<keyword evidence="10" id="KW-0833">Ubl conjugation pathway</keyword>
<dbReference type="InterPro" id="IPR018957">
    <property type="entry name" value="Znf_C3HC4_RING-type"/>
</dbReference>
<dbReference type="EC" id="2.3.2.27" evidence="4"/>
<evidence type="ECO:0000256" key="12">
    <source>
        <dbReference type="ARBA" id="ARBA00022989"/>
    </source>
</evidence>
<evidence type="ECO:0000313" key="19">
    <source>
        <dbReference type="EMBL" id="TRY87950.1"/>
    </source>
</evidence>
<keyword evidence="11" id="KW-0862">Zinc</keyword>
<evidence type="ECO:0000313" key="20">
    <source>
        <dbReference type="Proteomes" id="UP000316079"/>
    </source>
</evidence>
<dbReference type="InterPro" id="IPR001841">
    <property type="entry name" value="Znf_RING"/>
</dbReference>
<evidence type="ECO:0000256" key="14">
    <source>
        <dbReference type="ARBA" id="ARBA00030110"/>
    </source>
</evidence>
<dbReference type="Gene3D" id="3.30.40.10">
    <property type="entry name" value="Zinc/RING finger domain, C3HC4 (zinc finger)"/>
    <property type="match status" value="1"/>
</dbReference>
<dbReference type="PANTHER" id="PTHR22894:SF1">
    <property type="entry name" value="E3 UBIQUITIN-PROTEIN LIGASE RNF170"/>
    <property type="match status" value="1"/>
</dbReference>
<dbReference type="PROSITE" id="PS00518">
    <property type="entry name" value="ZF_RING_1"/>
    <property type="match status" value="1"/>
</dbReference>
<dbReference type="InterPro" id="IPR038896">
    <property type="entry name" value="RNF170"/>
</dbReference>
<accession>A0A553QDD8</accession>
<dbReference type="GO" id="GO:0012505">
    <property type="term" value="C:endomembrane system"/>
    <property type="evidence" value="ECO:0007669"/>
    <property type="project" value="UniProtKB-SubCell"/>
</dbReference>
<feature type="domain" description="RING-type" evidence="18">
    <location>
        <begin position="102"/>
        <end position="145"/>
    </location>
</feature>
<sequence length="301" mass="33337">MEPGAAVDGGSDPALLAAEDSLLEGVSDPVLLVVLLSAVFLAGVTTLLCRNEHQRIHPENQEQVRLVREQLQSQQVCVLRGSSEALVTPGESGRQYYSDLSCPVCLQQAVLPIETNCGHLFCGPCIVAYWRYGTWLGAVNCPICRQRVSKVSLISHRQSATNDDILLRMMVTLIFPLFSEAVVSDSTSDAQVEPELVLNDITDYNRRFSGQPRSLADRLRDAPVLLRRAFSLLFSVSGLFWMFRLRVCVCVLVCVLYLLSPLDLVPEALLGVTGFIDDLLVLIMLALYITTLYRQLITHTL</sequence>
<evidence type="ECO:0000256" key="15">
    <source>
        <dbReference type="ARBA" id="ARBA00031107"/>
    </source>
</evidence>
<evidence type="ECO:0000259" key="18">
    <source>
        <dbReference type="PROSITE" id="PS50089"/>
    </source>
</evidence>
<dbReference type="SUPFAM" id="SSF57850">
    <property type="entry name" value="RING/U-box"/>
    <property type="match status" value="1"/>
</dbReference>
<dbReference type="InterPro" id="IPR010652">
    <property type="entry name" value="DUF1232"/>
</dbReference>
<comment type="pathway">
    <text evidence="3">Protein modification; protein ubiquitination.</text>
</comment>
<dbReference type="PANTHER" id="PTHR22894">
    <property type="entry name" value="RING-TYPE DOMAIN-CONTAINING PROTEIN"/>
    <property type="match status" value="1"/>
</dbReference>
<evidence type="ECO:0000256" key="1">
    <source>
        <dbReference type="ARBA" id="ARBA00000900"/>
    </source>
</evidence>
<comment type="caution">
    <text evidence="19">The sequence shown here is derived from an EMBL/GenBank/DDBJ whole genome shotgun (WGS) entry which is preliminary data.</text>
</comment>
<dbReference type="InterPro" id="IPR017907">
    <property type="entry name" value="Znf_RING_CS"/>
</dbReference>
<dbReference type="GO" id="GO:0008270">
    <property type="term" value="F:zinc ion binding"/>
    <property type="evidence" value="ECO:0007669"/>
    <property type="project" value="UniProtKB-KW"/>
</dbReference>
<evidence type="ECO:0000256" key="13">
    <source>
        <dbReference type="ARBA" id="ARBA00023136"/>
    </source>
</evidence>
<dbReference type="EMBL" id="SRMA01026079">
    <property type="protein sequence ID" value="TRY87950.1"/>
    <property type="molecule type" value="Genomic_DNA"/>
</dbReference>
<feature type="transmembrane region" description="Helical" evidence="17">
    <location>
        <begin position="30"/>
        <end position="49"/>
    </location>
</feature>
<dbReference type="Pfam" id="PF06803">
    <property type="entry name" value="DUF1232"/>
    <property type="match status" value="1"/>
</dbReference>
<evidence type="ECO:0000256" key="8">
    <source>
        <dbReference type="ARBA" id="ARBA00022723"/>
    </source>
</evidence>
<keyword evidence="13 17" id="KW-0472">Membrane</keyword>
<dbReference type="InterPro" id="IPR013083">
    <property type="entry name" value="Znf_RING/FYVE/PHD"/>
</dbReference>
<keyword evidence="8" id="KW-0479">Metal-binding</keyword>
<name>A0A553QDD8_9TELE</name>
<reference evidence="19 20" key="1">
    <citation type="journal article" date="2019" name="Sci. Data">
        <title>Hybrid genome assembly and annotation of Danionella translucida.</title>
        <authorList>
            <person name="Kadobianskyi M."/>
            <person name="Schulze L."/>
            <person name="Schuelke M."/>
            <person name="Judkewitz B."/>
        </authorList>
    </citation>
    <scope>NUCLEOTIDE SEQUENCE [LARGE SCALE GENOMIC DNA]</scope>
    <source>
        <strain evidence="19 20">Bolton</strain>
    </source>
</reference>
<dbReference type="SMART" id="SM00184">
    <property type="entry name" value="RING"/>
    <property type="match status" value="1"/>
</dbReference>
<keyword evidence="7 17" id="KW-0812">Transmembrane</keyword>
<evidence type="ECO:0000256" key="11">
    <source>
        <dbReference type="ARBA" id="ARBA00022833"/>
    </source>
</evidence>
<keyword evidence="6" id="KW-0808">Transferase</keyword>
<dbReference type="CDD" id="cd16553">
    <property type="entry name" value="RING-HC_RNF170"/>
    <property type="match status" value="1"/>
</dbReference>
<evidence type="ECO:0000256" key="5">
    <source>
        <dbReference type="ARBA" id="ARBA00014068"/>
    </source>
</evidence>
<organism evidence="19 20">
    <name type="scientific">Danionella cerebrum</name>
    <dbReference type="NCBI Taxonomy" id="2873325"/>
    <lineage>
        <taxon>Eukaryota</taxon>
        <taxon>Metazoa</taxon>
        <taxon>Chordata</taxon>
        <taxon>Craniata</taxon>
        <taxon>Vertebrata</taxon>
        <taxon>Euteleostomi</taxon>
        <taxon>Actinopterygii</taxon>
        <taxon>Neopterygii</taxon>
        <taxon>Teleostei</taxon>
        <taxon>Ostariophysi</taxon>
        <taxon>Cypriniformes</taxon>
        <taxon>Danionidae</taxon>
        <taxon>Danioninae</taxon>
        <taxon>Danionella</taxon>
    </lineage>
</organism>
<dbReference type="UniPathway" id="UPA00143"/>
<evidence type="ECO:0000256" key="6">
    <source>
        <dbReference type="ARBA" id="ARBA00022679"/>
    </source>
</evidence>
<dbReference type="Pfam" id="PF00097">
    <property type="entry name" value="zf-C3HC4"/>
    <property type="match status" value="1"/>
</dbReference>
<keyword evidence="20" id="KW-1185">Reference proteome</keyword>
<evidence type="ECO:0000256" key="16">
    <source>
        <dbReference type="PROSITE-ProRule" id="PRU00175"/>
    </source>
</evidence>
<dbReference type="OrthoDB" id="9049620at2759"/>
<dbReference type="PROSITE" id="PS50089">
    <property type="entry name" value="ZF_RING_2"/>
    <property type="match status" value="1"/>
</dbReference>
<protein>
    <recommendedName>
        <fullName evidence="5">E3 ubiquitin-protein ligase RNF170</fullName>
        <ecNumber evidence="4">2.3.2.27</ecNumber>
    </recommendedName>
    <alternativeName>
        <fullName evidence="15">RING finger protein 170</fullName>
    </alternativeName>
    <alternativeName>
        <fullName evidence="14">RING-type E3 ubiquitin transferase RNF170</fullName>
    </alternativeName>
</protein>
<feature type="transmembrane region" description="Helical" evidence="17">
    <location>
        <begin position="230"/>
        <end position="259"/>
    </location>
</feature>
<dbReference type="GO" id="GO:0016567">
    <property type="term" value="P:protein ubiquitination"/>
    <property type="evidence" value="ECO:0007669"/>
    <property type="project" value="UniProtKB-UniPathway"/>
</dbReference>
<comment type="catalytic activity">
    <reaction evidence="1">
        <text>S-ubiquitinyl-[E2 ubiquitin-conjugating enzyme]-L-cysteine + [acceptor protein]-L-lysine = [E2 ubiquitin-conjugating enzyme]-L-cysteine + N(6)-ubiquitinyl-[acceptor protein]-L-lysine.</text>
        <dbReference type="EC" id="2.3.2.27"/>
    </reaction>
</comment>
<dbReference type="Proteomes" id="UP000316079">
    <property type="component" value="Unassembled WGS sequence"/>
</dbReference>
<keyword evidence="12 17" id="KW-1133">Transmembrane helix</keyword>
<proteinExistence type="predicted"/>
<evidence type="ECO:0000256" key="7">
    <source>
        <dbReference type="ARBA" id="ARBA00022692"/>
    </source>
</evidence>
<evidence type="ECO:0000256" key="10">
    <source>
        <dbReference type="ARBA" id="ARBA00022786"/>
    </source>
</evidence>
<dbReference type="GO" id="GO:0061630">
    <property type="term" value="F:ubiquitin protein ligase activity"/>
    <property type="evidence" value="ECO:0007669"/>
    <property type="project" value="UniProtKB-EC"/>
</dbReference>
<keyword evidence="9 16" id="KW-0863">Zinc-finger</keyword>
<evidence type="ECO:0000256" key="9">
    <source>
        <dbReference type="ARBA" id="ARBA00022771"/>
    </source>
</evidence>
<comment type="subcellular location">
    <subcellularLocation>
        <location evidence="2">Endomembrane system</location>
        <topology evidence="2">Multi-pass membrane protein</topology>
    </subcellularLocation>
</comment>
<evidence type="ECO:0000256" key="3">
    <source>
        <dbReference type="ARBA" id="ARBA00004906"/>
    </source>
</evidence>
<dbReference type="AlphaFoldDB" id="A0A553QDD8"/>
<evidence type="ECO:0000256" key="2">
    <source>
        <dbReference type="ARBA" id="ARBA00004127"/>
    </source>
</evidence>
<gene>
    <name evidence="19" type="ORF">DNTS_005235</name>
</gene>
<feature type="transmembrane region" description="Helical" evidence="17">
    <location>
        <begin position="279"/>
        <end position="297"/>
    </location>
</feature>
<evidence type="ECO:0000256" key="17">
    <source>
        <dbReference type="SAM" id="Phobius"/>
    </source>
</evidence>
<evidence type="ECO:0000256" key="4">
    <source>
        <dbReference type="ARBA" id="ARBA00012483"/>
    </source>
</evidence>